<sequence length="235" mass="25499">MNYVVRGAGGPGLCAGVGHSEGTNLVNGLTVPMQQENNYANTETAADGVEIPNLIGRDKSKMPITNVTKIMRKFLPNTAKVSDGAKEMIQLSATNYITHVTRKAKEKCQSEYRKIMNADDLLWAIENVGFDEYIGPLSTFLQRCRHFEGASANGPAFGPTFGPDLNPLEMPHPPLPPPPPPPPPPVVCSSGLDFSMQQNTIFDPNDVSGYLDGVGCSNNAFINFDPFSLFQQDQL</sequence>
<reference evidence="6 7" key="1">
    <citation type="journal article" date="2015" name="Sci. Rep.">
        <title>The power of single molecule real-time sequencing technology in the de novo assembly of a eukaryotic genome.</title>
        <authorList>
            <person name="Sakai H."/>
            <person name="Naito K."/>
            <person name="Ogiso-Tanaka E."/>
            <person name="Takahashi Y."/>
            <person name="Iseki K."/>
            <person name="Muto C."/>
            <person name="Satou K."/>
            <person name="Teruya K."/>
            <person name="Shiroma A."/>
            <person name="Shimoji M."/>
            <person name="Hirano T."/>
            <person name="Itoh T."/>
            <person name="Kaga A."/>
            <person name="Tomooka N."/>
        </authorList>
    </citation>
    <scope>NUCLEOTIDE SEQUENCE [LARGE SCALE GENOMIC DNA]</scope>
    <source>
        <strain evidence="7">cv. Shumari</strain>
    </source>
</reference>
<dbReference type="OrthoDB" id="386949at2759"/>
<dbReference type="Proteomes" id="UP000291084">
    <property type="component" value="Chromosome 5"/>
</dbReference>
<evidence type="ECO:0000256" key="4">
    <source>
        <dbReference type="SAM" id="MobiDB-lite"/>
    </source>
</evidence>
<evidence type="ECO:0000256" key="1">
    <source>
        <dbReference type="ARBA" id="ARBA00009053"/>
    </source>
</evidence>
<keyword evidence="2" id="KW-0805">Transcription regulation</keyword>
<organism evidence="6 7">
    <name type="scientific">Vigna angularis var. angularis</name>
    <dbReference type="NCBI Taxonomy" id="157739"/>
    <lineage>
        <taxon>Eukaryota</taxon>
        <taxon>Viridiplantae</taxon>
        <taxon>Streptophyta</taxon>
        <taxon>Embryophyta</taxon>
        <taxon>Tracheophyta</taxon>
        <taxon>Spermatophyta</taxon>
        <taxon>Magnoliopsida</taxon>
        <taxon>eudicotyledons</taxon>
        <taxon>Gunneridae</taxon>
        <taxon>Pentapetalae</taxon>
        <taxon>rosids</taxon>
        <taxon>fabids</taxon>
        <taxon>Fabales</taxon>
        <taxon>Fabaceae</taxon>
        <taxon>Papilionoideae</taxon>
        <taxon>50 kb inversion clade</taxon>
        <taxon>NPAAA clade</taxon>
        <taxon>indigoferoid/millettioid clade</taxon>
        <taxon>Phaseoleae</taxon>
        <taxon>Vigna</taxon>
    </lineage>
</organism>
<dbReference type="SUPFAM" id="SSF47113">
    <property type="entry name" value="Histone-fold"/>
    <property type="match status" value="1"/>
</dbReference>
<dbReference type="Pfam" id="PF00808">
    <property type="entry name" value="CBFD_NFYB_HMF"/>
    <property type="match status" value="1"/>
</dbReference>
<name>A0A0S3S6L3_PHAAN</name>
<dbReference type="GO" id="GO:0046982">
    <property type="term" value="F:protein heterodimerization activity"/>
    <property type="evidence" value="ECO:0007669"/>
    <property type="project" value="InterPro"/>
</dbReference>
<evidence type="ECO:0000259" key="5">
    <source>
        <dbReference type="Pfam" id="PF00808"/>
    </source>
</evidence>
<feature type="domain" description="Transcription factor CBF/NF-Y/archaeal histone" evidence="5">
    <location>
        <begin position="61"/>
        <end position="125"/>
    </location>
</feature>
<accession>A0A0S3S6L3</accession>
<dbReference type="PANTHER" id="PTHR11064:SF115">
    <property type="entry name" value="NUCLEAR TRANSCRIPTION FACTOR Y SUBUNIT B-9"/>
    <property type="match status" value="1"/>
</dbReference>
<dbReference type="EMBL" id="AP015038">
    <property type="protein sequence ID" value="BAT88488.1"/>
    <property type="molecule type" value="Genomic_DNA"/>
</dbReference>
<keyword evidence="3" id="KW-0804">Transcription</keyword>
<dbReference type="PRINTS" id="PR00615">
    <property type="entry name" value="CCAATSUBUNTA"/>
</dbReference>
<dbReference type="InterPro" id="IPR003958">
    <property type="entry name" value="CBFA_NFYB_domain"/>
</dbReference>
<evidence type="ECO:0000313" key="7">
    <source>
        <dbReference type="Proteomes" id="UP000291084"/>
    </source>
</evidence>
<proteinExistence type="inferred from homology"/>
<dbReference type="AlphaFoldDB" id="A0A0S3S6L3"/>
<evidence type="ECO:0000313" key="6">
    <source>
        <dbReference type="EMBL" id="BAT88488.1"/>
    </source>
</evidence>
<dbReference type="GO" id="GO:0000978">
    <property type="term" value="F:RNA polymerase II cis-regulatory region sequence-specific DNA binding"/>
    <property type="evidence" value="ECO:0007669"/>
    <property type="project" value="TreeGrafter"/>
</dbReference>
<dbReference type="CDD" id="cd22907">
    <property type="entry name" value="HFD_NFYB"/>
    <property type="match status" value="1"/>
</dbReference>
<dbReference type="GO" id="GO:0016602">
    <property type="term" value="C:CCAAT-binding factor complex"/>
    <property type="evidence" value="ECO:0007669"/>
    <property type="project" value="InterPro"/>
</dbReference>
<protein>
    <recommendedName>
        <fullName evidence="5">Transcription factor CBF/NF-Y/archaeal histone domain-containing protein</fullName>
    </recommendedName>
</protein>
<dbReference type="Gene3D" id="1.10.20.10">
    <property type="entry name" value="Histone, subunit A"/>
    <property type="match status" value="1"/>
</dbReference>
<dbReference type="PANTHER" id="PTHR11064">
    <property type="entry name" value="CCAAT-BINDING TRANSCRIPTION FACTOR-RELATED"/>
    <property type="match status" value="1"/>
</dbReference>
<keyword evidence="7" id="KW-1185">Reference proteome</keyword>
<dbReference type="GO" id="GO:0001228">
    <property type="term" value="F:DNA-binding transcription activator activity, RNA polymerase II-specific"/>
    <property type="evidence" value="ECO:0007669"/>
    <property type="project" value="InterPro"/>
</dbReference>
<dbReference type="InterPro" id="IPR009072">
    <property type="entry name" value="Histone-fold"/>
</dbReference>
<evidence type="ECO:0000256" key="2">
    <source>
        <dbReference type="ARBA" id="ARBA00023015"/>
    </source>
</evidence>
<feature type="compositionally biased region" description="Pro residues" evidence="4">
    <location>
        <begin position="170"/>
        <end position="186"/>
    </location>
</feature>
<dbReference type="InterPro" id="IPR027113">
    <property type="entry name" value="Transc_fact_NFYB/HAP3"/>
</dbReference>
<comment type="similarity">
    <text evidence="1">Belongs to the NFYB/HAP3 subunit family.</text>
</comment>
<gene>
    <name evidence="6" type="primary">Vigan.05G199600</name>
    <name evidence="6" type="ORF">VIGAN_05199600</name>
</gene>
<evidence type="ECO:0000256" key="3">
    <source>
        <dbReference type="ARBA" id="ARBA00023163"/>
    </source>
</evidence>
<feature type="region of interest" description="Disordered" evidence="4">
    <location>
        <begin position="155"/>
        <end position="187"/>
    </location>
</feature>